<proteinExistence type="predicted"/>
<dbReference type="InterPro" id="IPR017946">
    <property type="entry name" value="PLC-like_Pdiesterase_TIM-brl"/>
</dbReference>
<dbReference type="Pfam" id="PF00388">
    <property type="entry name" value="PI-PLC-X"/>
    <property type="match status" value="2"/>
</dbReference>
<keyword evidence="4" id="KW-0443">Lipid metabolism</keyword>
<dbReference type="GO" id="GO:0016042">
    <property type="term" value="P:lipid catabolic process"/>
    <property type="evidence" value="ECO:0007669"/>
    <property type="project" value="UniProtKB-KW"/>
</dbReference>
<dbReference type="Gene3D" id="1.10.238.10">
    <property type="entry name" value="EF-hand"/>
    <property type="match status" value="1"/>
</dbReference>
<protein>
    <recommendedName>
        <fullName evidence="1">phosphoinositide phospholipase C</fullName>
        <ecNumber evidence="1">3.1.4.11</ecNumber>
    </recommendedName>
</protein>
<feature type="domain" description="Phosphatidylinositol-specific phospholipase C X" evidence="5">
    <location>
        <begin position="358"/>
        <end position="471"/>
    </location>
</feature>
<dbReference type="Pfam" id="PF16457">
    <property type="entry name" value="PH_12"/>
    <property type="match status" value="1"/>
</dbReference>
<dbReference type="InterPro" id="IPR011992">
    <property type="entry name" value="EF-hand-dom_pair"/>
</dbReference>
<dbReference type="PROSITE" id="PS50007">
    <property type="entry name" value="PIPLC_X_DOMAIN"/>
    <property type="match status" value="1"/>
</dbReference>
<dbReference type="InterPro" id="IPR011993">
    <property type="entry name" value="PH-like_dom_sf"/>
</dbReference>
<dbReference type="Gene3D" id="3.20.20.190">
    <property type="entry name" value="Phosphatidylinositol (PI) phosphodiesterase"/>
    <property type="match status" value="1"/>
</dbReference>
<dbReference type="GO" id="GO:0004435">
    <property type="term" value="F:phosphatidylinositol-4,5-bisphosphate phospholipase C activity"/>
    <property type="evidence" value="ECO:0007669"/>
    <property type="project" value="UniProtKB-EC"/>
</dbReference>
<dbReference type="CDD" id="cd15898">
    <property type="entry name" value="EFh_PI-PLC"/>
    <property type="match status" value="1"/>
</dbReference>
<dbReference type="SUPFAM" id="SSF47473">
    <property type="entry name" value="EF-hand"/>
    <property type="match status" value="1"/>
</dbReference>
<sequence>MQHNSETETETDLGLHLTLALPLRGLQRPPSPGLVPQSGENLDNHEMHVDRLGLGLQALRGTLMLKYPTKQARRPEERRVCVAGLWPADASQSQSSAVAVSLGLIWDSKKKKKPKAAHLHSIREIRLGQNTKAFELHGKFPDFEERAFSIIYTADDGKYKMLNLVAPSKETCAIWVSGLHMLLANMSVVIDTPVMTIPASLMPGSVNTWLQKLWNDADVNNHGCLGLDSVTQLMSRIAKHSFLRFEDFERLYRTLRFRPEIGELFSSIAKSDPSGLTFDEFEDFMINMQKNSMTRARCREIYTKYLPPPPPLSSTVTSQSSLAMTNITQLMGMDHFSTFLLSANNSVFRKQNANLVYQDMTQPITNYYINSSHNTYLLGDQFAGESSVEVDCFDGINGPDVVEAISRYAFVASEYPVILSLETHCGIEQQAVMAKLLIQSLGEALVTLPINNTHTLPSPADLIRKILIKGKIKPKNLDFAKIVSCFDDDESDEDLATFFDPTHSSSIEDIPVSAERGTNNSFLQRVSSALAVSPPNSNGENNGLRRINSKMKIGPRSDKVVKNRYVVEKSLTDLVVYCKAVKFNGFETLATNQLHFNRTTTVR</sequence>
<dbReference type="AlphaFoldDB" id="A0AAD5T9N4"/>
<keyword evidence="3" id="KW-0442">Lipid degradation</keyword>
<accession>A0AAD5T9N4</accession>
<dbReference type="GO" id="GO:0048015">
    <property type="term" value="P:phosphatidylinositol-mediated signaling"/>
    <property type="evidence" value="ECO:0007669"/>
    <property type="project" value="TreeGrafter"/>
</dbReference>
<organism evidence="6 7">
    <name type="scientific">Physocladia obscura</name>
    <dbReference type="NCBI Taxonomy" id="109957"/>
    <lineage>
        <taxon>Eukaryota</taxon>
        <taxon>Fungi</taxon>
        <taxon>Fungi incertae sedis</taxon>
        <taxon>Chytridiomycota</taxon>
        <taxon>Chytridiomycota incertae sedis</taxon>
        <taxon>Chytridiomycetes</taxon>
        <taxon>Chytridiales</taxon>
        <taxon>Chytriomycetaceae</taxon>
        <taxon>Physocladia</taxon>
    </lineage>
</organism>
<keyword evidence="2" id="KW-0378">Hydrolase</keyword>
<dbReference type="SUPFAM" id="SSF50729">
    <property type="entry name" value="PH domain-like"/>
    <property type="match status" value="1"/>
</dbReference>
<evidence type="ECO:0000256" key="4">
    <source>
        <dbReference type="ARBA" id="ARBA00023098"/>
    </source>
</evidence>
<dbReference type="SUPFAM" id="SSF51695">
    <property type="entry name" value="PLC-like phosphodiesterases"/>
    <property type="match status" value="1"/>
</dbReference>
<dbReference type="Proteomes" id="UP001211907">
    <property type="component" value="Unassembled WGS sequence"/>
</dbReference>
<name>A0AAD5T9N4_9FUNG</name>
<evidence type="ECO:0000256" key="3">
    <source>
        <dbReference type="ARBA" id="ARBA00022963"/>
    </source>
</evidence>
<evidence type="ECO:0000256" key="2">
    <source>
        <dbReference type="ARBA" id="ARBA00022801"/>
    </source>
</evidence>
<gene>
    <name evidence="6" type="primary">PLC1</name>
    <name evidence="6" type="ORF">HK100_012874</name>
</gene>
<keyword evidence="7" id="KW-1185">Reference proteome</keyword>
<evidence type="ECO:0000259" key="5">
    <source>
        <dbReference type="SMART" id="SM00148"/>
    </source>
</evidence>
<dbReference type="SMART" id="SM00148">
    <property type="entry name" value="PLCXc"/>
    <property type="match status" value="1"/>
</dbReference>
<evidence type="ECO:0000313" key="6">
    <source>
        <dbReference type="EMBL" id="KAJ3138193.1"/>
    </source>
</evidence>
<comment type="caution">
    <text evidence="6">The sequence shown here is derived from an EMBL/GenBank/DDBJ whole genome shotgun (WGS) entry which is preliminary data.</text>
</comment>
<reference evidence="6" key="1">
    <citation type="submission" date="2020-05" db="EMBL/GenBank/DDBJ databases">
        <title>Phylogenomic resolution of chytrid fungi.</title>
        <authorList>
            <person name="Stajich J.E."/>
            <person name="Amses K."/>
            <person name="Simmons R."/>
            <person name="Seto K."/>
            <person name="Myers J."/>
            <person name="Bonds A."/>
            <person name="Quandt C.A."/>
            <person name="Barry K."/>
            <person name="Liu P."/>
            <person name="Grigoriev I."/>
            <person name="Longcore J.E."/>
            <person name="James T.Y."/>
        </authorList>
    </citation>
    <scope>NUCLEOTIDE SEQUENCE</scope>
    <source>
        <strain evidence="6">JEL0513</strain>
    </source>
</reference>
<dbReference type="InterPro" id="IPR000909">
    <property type="entry name" value="PLipase_C_PInositol-sp_X_dom"/>
</dbReference>
<dbReference type="EMBL" id="JADGJH010000098">
    <property type="protein sequence ID" value="KAJ3138193.1"/>
    <property type="molecule type" value="Genomic_DNA"/>
</dbReference>
<dbReference type="EC" id="3.1.4.11" evidence="1"/>
<dbReference type="PANTHER" id="PTHR10336">
    <property type="entry name" value="PHOSPHOINOSITIDE-SPECIFIC PHOSPHOLIPASE C FAMILY PROTEIN"/>
    <property type="match status" value="1"/>
</dbReference>
<dbReference type="InterPro" id="IPR001192">
    <property type="entry name" value="PI-PLC_fam"/>
</dbReference>
<evidence type="ECO:0000313" key="7">
    <source>
        <dbReference type="Proteomes" id="UP001211907"/>
    </source>
</evidence>
<evidence type="ECO:0000256" key="1">
    <source>
        <dbReference type="ARBA" id="ARBA00012368"/>
    </source>
</evidence>
<dbReference type="PANTHER" id="PTHR10336:SF36">
    <property type="entry name" value="1-PHOSPHATIDYLINOSITOL 4,5-BISPHOSPHATE PHOSPHODIESTERASE BETA-4"/>
    <property type="match status" value="1"/>
</dbReference>
<dbReference type="GO" id="GO:0051209">
    <property type="term" value="P:release of sequestered calcium ion into cytosol"/>
    <property type="evidence" value="ECO:0007669"/>
    <property type="project" value="TreeGrafter"/>
</dbReference>
<dbReference type="Gene3D" id="2.30.29.30">
    <property type="entry name" value="Pleckstrin-homology domain (PH domain)/Phosphotyrosine-binding domain (PTB)"/>
    <property type="match status" value="1"/>
</dbReference>
<dbReference type="InterPro" id="IPR001849">
    <property type="entry name" value="PH_domain"/>
</dbReference>